<feature type="signal peptide" evidence="2">
    <location>
        <begin position="1"/>
        <end position="20"/>
    </location>
</feature>
<dbReference type="GO" id="GO:0008168">
    <property type="term" value="F:methyltransferase activity"/>
    <property type="evidence" value="ECO:0007669"/>
    <property type="project" value="UniProtKB-KW"/>
</dbReference>
<keyword evidence="3" id="KW-0808">Transferase</keyword>
<dbReference type="EMBL" id="JBHSAY010000015">
    <property type="protein sequence ID" value="MFC4134796.1"/>
    <property type="molecule type" value="Genomic_DNA"/>
</dbReference>
<accession>A0ABV8LWL3</accession>
<reference evidence="4" key="1">
    <citation type="journal article" date="2019" name="Int. J. Syst. Evol. Microbiol.">
        <title>The Global Catalogue of Microorganisms (GCM) 10K type strain sequencing project: providing services to taxonomists for standard genome sequencing and annotation.</title>
        <authorList>
            <consortium name="The Broad Institute Genomics Platform"/>
            <consortium name="The Broad Institute Genome Sequencing Center for Infectious Disease"/>
            <person name="Wu L."/>
            <person name="Ma J."/>
        </authorList>
    </citation>
    <scope>NUCLEOTIDE SEQUENCE [LARGE SCALE GENOMIC DNA]</scope>
    <source>
        <strain evidence="4">CGMCC 4.7289</strain>
    </source>
</reference>
<proteinExistence type="predicted"/>
<evidence type="ECO:0000313" key="3">
    <source>
        <dbReference type="EMBL" id="MFC4134796.1"/>
    </source>
</evidence>
<keyword evidence="2" id="KW-0732">Signal</keyword>
<dbReference type="RefSeq" id="WP_253761066.1">
    <property type="nucleotide sequence ID" value="NZ_JAMZDZ010000001.1"/>
</dbReference>
<dbReference type="PANTHER" id="PTHR43167">
    <property type="entry name" value="PUTATIVE (AFU_ORTHOLOGUE AFUA_6G01830)-RELATED"/>
    <property type="match status" value="1"/>
</dbReference>
<dbReference type="Pfam" id="PF13578">
    <property type="entry name" value="Methyltransf_24"/>
    <property type="match status" value="1"/>
</dbReference>
<dbReference type="InterPro" id="IPR029063">
    <property type="entry name" value="SAM-dependent_MTases_sf"/>
</dbReference>
<keyword evidence="1" id="KW-0472">Membrane</keyword>
<keyword evidence="4" id="KW-1185">Reference proteome</keyword>
<dbReference type="GO" id="GO:0032259">
    <property type="term" value="P:methylation"/>
    <property type="evidence" value="ECO:0007669"/>
    <property type="project" value="UniProtKB-KW"/>
</dbReference>
<feature type="transmembrane region" description="Helical" evidence="1">
    <location>
        <begin position="25"/>
        <end position="43"/>
    </location>
</feature>
<sequence>MRSKALILVAALASGAVVFAVPTDWRAPVLVALAVLAFGLYAVRERAALRALRDVGQRQSDRVNRDAGQLRIALAEQGEKLDAQAVQAARIEKAVAQTTALGKEIASLHVAATNETLAALRGHEEENRKRLNGFEEILGRSEKQLAGLLSSAEARRLNSGVLQGLEREFRQVEALLNLYATVTVREPLPPSRKWAMSPDLLAYLVSLVQVRKPSLIVELGSGLSSVWLGYALEKSGHAGRLISIEHDAEFLAKTRRMLADHGLDHLVELRHAPLSELTLDGESWPWYDRAAFASLSGIDLLIVDGPPAATRDHARYPALPVLSEQLASDAVVIMDDCVRQEETDIVSRWRDAYPGWNLEVLPHEKITSVLIR</sequence>
<comment type="caution">
    <text evidence="3">The sequence shown here is derived from an EMBL/GenBank/DDBJ whole genome shotgun (WGS) entry which is preliminary data.</text>
</comment>
<dbReference type="Proteomes" id="UP001595816">
    <property type="component" value="Unassembled WGS sequence"/>
</dbReference>
<evidence type="ECO:0000256" key="1">
    <source>
        <dbReference type="SAM" id="Phobius"/>
    </source>
</evidence>
<keyword evidence="3" id="KW-0489">Methyltransferase</keyword>
<organism evidence="3 4">
    <name type="scientific">Hamadaea flava</name>
    <dbReference type="NCBI Taxonomy" id="1742688"/>
    <lineage>
        <taxon>Bacteria</taxon>
        <taxon>Bacillati</taxon>
        <taxon>Actinomycetota</taxon>
        <taxon>Actinomycetes</taxon>
        <taxon>Micromonosporales</taxon>
        <taxon>Micromonosporaceae</taxon>
        <taxon>Hamadaea</taxon>
    </lineage>
</organism>
<feature type="chain" id="PRO_5046949487" evidence="2">
    <location>
        <begin position="21"/>
        <end position="372"/>
    </location>
</feature>
<dbReference type="SUPFAM" id="SSF53335">
    <property type="entry name" value="S-adenosyl-L-methionine-dependent methyltransferases"/>
    <property type="match status" value="1"/>
</dbReference>
<dbReference type="EC" id="2.1.1.-" evidence="3"/>
<dbReference type="Gene3D" id="3.40.50.150">
    <property type="entry name" value="Vaccinia Virus protein VP39"/>
    <property type="match status" value="1"/>
</dbReference>
<protein>
    <submittedName>
        <fullName evidence="3">Class I SAM-dependent methyltransferase</fullName>
        <ecNumber evidence="3">2.1.1.-</ecNumber>
    </submittedName>
</protein>
<dbReference type="PANTHER" id="PTHR43167:SF1">
    <property type="entry name" value="PUTATIVE (AFU_ORTHOLOGUE AFUA_6G01830)-RELATED"/>
    <property type="match status" value="1"/>
</dbReference>
<keyword evidence="1" id="KW-1133">Transmembrane helix</keyword>
<evidence type="ECO:0000313" key="4">
    <source>
        <dbReference type="Proteomes" id="UP001595816"/>
    </source>
</evidence>
<name>A0ABV8LWL3_9ACTN</name>
<keyword evidence="1" id="KW-0812">Transmembrane</keyword>
<evidence type="ECO:0000256" key="2">
    <source>
        <dbReference type="SAM" id="SignalP"/>
    </source>
</evidence>
<gene>
    <name evidence="3" type="ORF">ACFOZ4_29660</name>
</gene>